<comment type="caution">
    <text evidence="2">The sequence shown here is derived from an EMBL/GenBank/DDBJ whole genome shotgun (WGS) entry which is preliminary data.</text>
</comment>
<evidence type="ECO:0000313" key="3">
    <source>
        <dbReference type="Proteomes" id="UP000306223"/>
    </source>
</evidence>
<organism evidence="2 3">
    <name type="scientific">Paracoccus hibiscisoli</name>
    <dbReference type="NCBI Taxonomy" id="2023261"/>
    <lineage>
        <taxon>Bacteria</taxon>
        <taxon>Pseudomonadati</taxon>
        <taxon>Pseudomonadota</taxon>
        <taxon>Alphaproteobacteria</taxon>
        <taxon>Rhodobacterales</taxon>
        <taxon>Paracoccaceae</taxon>
        <taxon>Paracoccus</taxon>
    </lineage>
</organism>
<feature type="transmembrane region" description="Helical" evidence="1">
    <location>
        <begin position="7"/>
        <end position="30"/>
    </location>
</feature>
<proteinExistence type="predicted"/>
<keyword evidence="1" id="KW-1133">Transmembrane helix</keyword>
<dbReference type="AlphaFoldDB" id="A0A4U0QI22"/>
<dbReference type="Proteomes" id="UP000306223">
    <property type="component" value="Unassembled WGS sequence"/>
</dbReference>
<name>A0A4U0QI22_9RHOB</name>
<gene>
    <name evidence="2" type="ORF">FA740_17240</name>
</gene>
<reference evidence="2 3" key="1">
    <citation type="submission" date="2019-04" db="EMBL/GenBank/DDBJ databases">
        <authorList>
            <person name="Li J."/>
        </authorList>
    </citation>
    <scope>NUCLEOTIDE SEQUENCE [LARGE SCALE GENOMIC DNA]</scope>
    <source>
        <strain evidence="2 3">CCTCC AB2016182</strain>
    </source>
</reference>
<dbReference type="RefSeq" id="WP_136858047.1">
    <property type="nucleotide sequence ID" value="NZ_SUNH01000035.1"/>
</dbReference>
<dbReference type="EMBL" id="SUNH01000035">
    <property type="protein sequence ID" value="TJZ80512.1"/>
    <property type="molecule type" value="Genomic_DNA"/>
</dbReference>
<evidence type="ECO:0000256" key="1">
    <source>
        <dbReference type="SAM" id="Phobius"/>
    </source>
</evidence>
<keyword evidence="1" id="KW-0472">Membrane</keyword>
<protein>
    <submittedName>
        <fullName evidence="2">Uncharacterized protein</fullName>
    </submittedName>
</protein>
<dbReference type="OrthoDB" id="7859766at2"/>
<accession>A0A4U0QI22</accession>
<sequence length="214" mass="23577">MFVFIILSFLSSVAILGITFVGAHCLVAMFGGEITAWVQSLGAILAIVSGFAAAIWQVRAQRIEAQAERHAIARAAHILAFEALETAGDRLEAALIPPDSGKVMRLQGDRTTEMVLAMREFDTVKLPADLLPLFVRLRSHVFAINERISEVYSSEDKDEERKPEREDRLKSAVRVYTDAIKLFEKLQSAVLEYGAQEKSVQTGNETGRVAASLT</sequence>
<feature type="transmembrane region" description="Helical" evidence="1">
    <location>
        <begin position="36"/>
        <end position="56"/>
    </location>
</feature>
<evidence type="ECO:0000313" key="2">
    <source>
        <dbReference type="EMBL" id="TJZ80512.1"/>
    </source>
</evidence>
<keyword evidence="1" id="KW-0812">Transmembrane</keyword>
<keyword evidence="3" id="KW-1185">Reference proteome</keyword>